<protein>
    <submittedName>
        <fullName evidence="4">Phosphotriesterase</fullName>
    </submittedName>
</protein>
<dbReference type="GO" id="GO:0016787">
    <property type="term" value="F:hydrolase activity"/>
    <property type="evidence" value="ECO:0007669"/>
    <property type="project" value="UniProtKB-KW"/>
</dbReference>
<accession>A0A5C8HYI3</accession>
<dbReference type="Pfam" id="PF02126">
    <property type="entry name" value="PTE"/>
    <property type="match status" value="1"/>
</dbReference>
<comment type="similarity">
    <text evidence="3">Belongs to the metallo-dependent hydrolases superfamily. Phosphotriesterase family.</text>
</comment>
<comment type="caution">
    <text evidence="3">Lacks conserved residue(s) required for the propagation of feature annotation.</text>
</comment>
<name>A0A5C8HYI3_9MICO</name>
<evidence type="ECO:0000313" key="5">
    <source>
        <dbReference type="Proteomes" id="UP000321034"/>
    </source>
</evidence>
<evidence type="ECO:0000256" key="1">
    <source>
        <dbReference type="ARBA" id="ARBA00022723"/>
    </source>
</evidence>
<dbReference type="SUPFAM" id="SSF51556">
    <property type="entry name" value="Metallo-dependent hydrolases"/>
    <property type="match status" value="1"/>
</dbReference>
<organism evidence="4 5">
    <name type="scientific">Microbacterium hatanonis</name>
    <dbReference type="NCBI Taxonomy" id="404366"/>
    <lineage>
        <taxon>Bacteria</taxon>
        <taxon>Bacillati</taxon>
        <taxon>Actinomycetota</taxon>
        <taxon>Actinomycetes</taxon>
        <taxon>Micrococcales</taxon>
        <taxon>Microbacteriaceae</taxon>
        <taxon>Microbacterium</taxon>
    </lineage>
</organism>
<dbReference type="PANTHER" id="PTHR10819:SF3">
    <property type="entry name" value="PHOSPHOTRIESTERASE-RELATED PROTEIN"/>
    <property type="match status" value="1"/>
</dbReference>
<dbReference type="RefSeq" id="WP_147895282.1">
    <property type="nucleotide sequence ID" value="NZ_BAAANR010000001.1"/>
</dbReference>
<dbReference type="EMBL" id="VRSV01000002">
    <property type="protein sequence ID" value="TXK10084.1"/>
    <property type="molecule type" value="Genomic_DNA"/>
</dbReference>
<keyword evidence="2" id="KW-0378">Hydrolase</keyword>
<dbReference type="InterPro" id="IPR032466">
    <property type="entry name" value="Metal_Hydrolase"/>
</dbReference>
<dbReference type="PROSITE" id="PS51347">
    <property type="entry name" value="PHOSPHOTRIESTERASE_2"/>
    <property type="match status" value="1"/>
</dbReference>
<proteinExistence type="inferred from homology"/>
<dbReference type="Proteomes" id="UP000321034">
    <property type="component" value="Unassembled WGS sequence"/>
</dbReference>
<dbReference type="PANTHER" id="PTHR10819">
    <property type="entry name" value="PHOSPHOTRIESTERASE-RELATED"/>
    <property type="match status" value="1"/>
</dbReference>
<keyword evidence="5" id="KW-1185">Reference proteome</keyword>
<keyword evidence="1" id="KW-0479">Metal-binding</keyword>
<gene>
    <name evidence="4" type="ORF">FVP77_14575</name>
</gene>
<evidence type="ECO:0000313" key="4">
    <source>
        <dbReference type="EMBL" id="TXK10084.1"/>
    </source>
</evidence>
<dbReference type="Gene3D" id="3.20.20.140">
    <property type="entry name" value="Metal-dependent hydrolases"/>
    <property type="match status" value="1"/>
</dbReference>
<dbReference type="OrthoDB" id="9795018at2"/>
<comment type="caution">
    <text evidence="4">The sequence shown here is derived from an EMBL/GenBank/DDBJ whole genome shotgun (WGS) entry which is preliminary data.</text>
</comment>
<dbReference type="InterPro" id="IPR001559">
    <property type="entry name" value="Phosphotriesterase"/>
</dbReference>
<dbReference type="AlphaFoldDB" id="A0A5C8HYI3"/>
<evidence type="ECO:0000256" key="2">
    <source>
        <dbReference type="ARBA" id="ARBA00022801"/>
    </source>
</evidence>
<dbReference type="GO" id="GO:0008270">
    <property type="term" value="F:zinc ion binding"/>
    <property type="evidence" value="ECO:0007669"/>
    <property type="project" value="InterPro"/>
</dbReference>
<reference evidence="4 5" key="1">
    <citation type="submission" date="2019-08" db="EMBL/GenBank/DDBJ databases">
        <authorList>
            <person name="Dong K."/>
        </authorList>
    </citation>
    <scope>NUCLEOTIDE SEQUENCE [LARGE SCALE GENOMIC DNA]</scope>
    <source>
        <strain evidence="4 5">JCM14558</strain>
    </source>
</reference>
<sequence>MIETVTGRMDAALLGATGMHDHLLSDASRLRRDGAAPGPTGDVVSIDTLGYLRWNTLALADNLVLDDPALAARELGRAAVAGQRAVVECSSWGLGPRHAGLPEISVASGMTIVSSYGAYVPRIVPGWIAQMPEAELEQHFVDALTVGIPGAGFRAGMLGIMGTTGDLERREREQLRAASRAAVRTGASVSVRLDPEAFRGPEVLRLMGAEGLAAERVVFANVDEYLDAAYWTDLSDAGAVLEMCFGTEAVHVGRVDNPSDRERLAFFPGFLAAHPEARVVLGESVWTKAQLGAYGGFGYAYLMDRIVPELRRRGVAEDRLYAMLVSEPRRLLDLSEGSPAWS</sequence>
<evidence type="ECO:0000256" key="3">
    <source>
        <dbReference type="PROSITE-ProRule" id="PRU00679"/>
    </source>
</evidence>